<dbReference type="Proteomes" id="UP000015106">
    <property type="component" value="Chromosome 3"/>
</dbReference>
<reference evidence="2" key="3">
    <citation type="submission" date="2022-06" db="UniProtKB">
        <authorList>
            <consortium name="EnsemblPlants"/>
        </authorList>
    </citation>
    <scope>IDENTIFICATION</scope>
</reference>
<sequence length="123" mass="14121">MRQLDVKNAFLHGVLEEEVFMKQPPGYESSVLPRHVCKLDKAIYGLKQAPRAWYYRLYSKLQSLGFSASKGDTSLFFYHRHGITIFMLIYVDDIIVTSSSTRVVDALLKDLRMDFALKDLGSL</sequence>
<organism evidence="2 3">
    <name type="scientific">Triticum urartu</name>
    <name type="common">Red wild einkorn</name>
    <name type="synonym">Crithodium urartu</name>
    <dbReference type="NCBI Taxonomy" id="4572"/>
    <lineage>
        <taxon>Eukaryota</taxon>
        <taxon>Viridiplantae</taxon>
        <taxon>Streptophyta</taxon>
        <taxon>Embryophyta</taxon>
        <taxon>Tracheophyta</taxon>
        <taxon>Spermatophyta</taxon>
        <taxon>Magnoliopsida</taxon>
        <taxon>Liliopsida</taxon>
        <taxon>Poales</taxon>
        <taxon>Poaceae</taxon>
        <taxon>BOP clade</taxon>
        <taxon>Pooideae</taxon>
        <taxon>Triticodae</taxon>
        <taxon>Triticeae</taxon>
        <taxon>Triticinae</taxon>
        <taxon>Triticum</taxon>
    </lineage>
</organism>
<dbReference type="EnsemblPlants" id="TuG1812G0300005566.01.T01">
    <property type="protein sequence ID" value="TuG1812G0300005566.01.T01.cds353297"/>
    <property type="gene ID" value="TuG1812G0300005566.01"/>
</dbReference>
<dbReference type="InterPro" id="IPR013103">
    <property type="entry name" value="RVT_2"/>
</dbReference>
<feature type="domain" description="Reverse transcriptase Ty1/copia-type" evidence="1">
    <location>
        <begin position="2"/>
        <end position="122"/>
    </location>
</feature>
<dbReference type="Pfam" id="PF07727">
    <property type="entry name" value="RVT_2"/>
    <property type="match status" value="1"/>
</dbReference>
<evidence type="ECO:0000313" key="2">
    <source>
        <dbReference type="EnsemblPlants" id="TuG1812G0300005566.01.T01.cds353297"/>
    </source>
</evidence>
<dbReference type="SUPFAM" id="SSF56672">
    <property type="entry name" value="DNA/RNA polymerases"/>
    <property type="match status" value="1"/>
</dbReference>
<keyword evidence="3" id="KW-1185">Reference proteome</keyword>
<dbReference type="InterPro" id="IPR043502">
    <property type="entry name" value="DNA/RNA_pol_sf"/>
</dbReference>
<dbReference type="AlphaFoldDB" id="A0A8R7U3E7"/>
<reference evidence="2" key="2">
    <citation type="submission" date="2018-03" db="EMBL/GenBank/DDBJ databases">
        <title>The Triticum urartu genome reveals the dynamic nature of wheat genome evolution.</title>
        <authorList>
            <person name="Ling H."/>
            <person name="Ma B."/>
            <person name="Shi X."/>
            <person name="Liu H."/>
            <person name="Dong L."/>
            <person name="Sun H."/>
            <person name="Cao Y."/>
            <person name="Gao Q."/>
            <person name="Zheng S."/>
            <person name="Li Y."/>
            <person name="Yu Y."/>
            <person name="Du H."/>
            <person name="Qi M."/>
            <person name="Li Y."/>
            <person name="Yu H."/>
            <person name="Cui Y."/>
            <person name="Wang N."/>
            <person name="Chen C."/>
            <person name="Wu H."/>
            <person name="Zhao Y."/>
            <person name="Zhang J."/>
            <person name="Li Y."/>
            <person name="Zhou W."/>
            <person name="Zhang B."/>
            <person name="Hu W."/>
            <person name="Eijk M."/>
            <person name="Tang J."/>
            <person name="Witsenboer H."/>
            <person name="Zhao S."/>
            <person name="Li Z."/>
            <person name="Zhang A."/>
            <person name="Wang D."/>
            <person name="Liang C."/>
        </authorList>
    </citation>
    <scope>NUCLEOTIDE SEQUENCE [LARGE SCALE GENOMIC DNA]</scope>
    <source>
        <strain evidence="2">cv. G1812</strain>
    </source>
</reference>
<name>A0A8R7U3E7_TRIUA</name>
<evidence type="ECO:0000259" key="1">
    <source>
        <dbReference type="Pfam" id="PF07727"/>
    </source>
</evidence>
<accession>A0A8R7U3E7</accession>
<evidence type="ECO:0000313" key="3">
    <source>
        <dbReference type="Proteomes" id="UP000015106"/>
    </source>
</evidence>
<proteinExistence type="predicted"/>
<reference evidence="3" key="1">
    <citation type="journal article" date="2013" name="Nature">
        <title>Draft genome of the wheat A-genome progenitor Triticum urartu.</title>
        <authorList>
            <person name="Ling H.Q."/>
            <person name="Zhao S."/>
            <person name="Liu D."/>
            <person name="Wang J."/>
            <person name="Sun H."/>
            <person name="Zhang C."/>
            <person name="Fan H."/>
            <person name="Li D."/>
            <person name="Dong L."/>
            <person name="Tao Y."/>
            <person name="Gao C."/>
            <person name="Wu H."/>
            <person name="Li Y."/>
            <person name="Cui Y."/>
            <person name="Guo X."/>
            <person name="Zheng S."/>
            <person name="Wang B."/>
            <person name="Yu K."/>
            <person name="Liang Q."/>
            <person name="Yang W."/>
            <person name="Lou X."/>
            <person name="Chen J."/>
            <person name="Feng M."/>
            <person name="Jian J."/>
            <person name="Zhang X."/>
            <person name="Luo G."/>
            <person name="Jiang Y."/>
            <person name="Liu J."/>
            <person name="Wang Z."/>
            <person name="Sha Y."/>
            <person name="Zhang B."/>
            <person name="Wu H."/>
            <person name="Tang D."/>
            <person name="Shen Q."/>
            <person name="Xue P."/>
            <person name="Zou S."/>
            <person name="Wang X."/>
            <person name="Liu X."/>
            <person name="Wang F."/>
            <person name="Yang Y."/>
            <person name="An X."/>
            <person name="Dong Z."/>
            <person name="Zhang K."/>
            <person name="Zhang X."/>
            <person name="Luo M.C."/>
            <person name="Dvorak J."/>
            <person name="Tong Y."/>
            <person name="Wang J."/>
            <person name="Yang H."/>
            <person name="Li Z."/>
            <person name="Wang D."/>
            <person name="Zhang A."/>
            <person name="Wang J."/>
        </authorList>
    </citation>
    <scope>NUCLEOTIDE SEQUENCE</scope>
    <source>
        <strain evidence="3">cv. G1812</strain>
    </source>
</reference>
<protein>
    <recommendedName>
        <fullName evidence="1">Reverse transcriptase Ty1/copia-type domain-containing protein</fullName>
    </recommendedName>
</protein>
<dbReference type="Gramene" id="TuG1812G0300005566.01.T01">
    <property type="protein sequence ID" value="TuG1812G0300005566.01.T01.cds353297"/>
    <property type="gene ID" value="TuG1812G0300005566.01"/>
</dbReference>